<sequence>MTIWLWSQSDAVPTFGSLMPALPPELRKALFQLPEKEKDQLLARLVAQDTVLTEQLAFRLLEGPAALENRRTSLRAQVDDPVRGFHQTPNDLLVILRQLQARLAYHARITGDAFGEIELSWRLLANVFRHQAEVTARLHGPTQPLLQHLTKRTHEALKQTARLHEDYHLELAETANTVLAALWQSGAAPLARELGLPKSFES</sequence>
<evidence type="ECO:0000313" key="2">
    <source>
        <dbReference type="Proteomes" id="UP000637774"/>
    </source>
</evidence>
<gene>
    <name evidence="1" type="ORF">GCM10011495_05990</name>
</gene>
<comment type="caution">
    <text evidence="1">The sequence shown here is derived from an EMBL/GenBank/DDBJ whole genome shotgun (WGS) entry which is preliminary data.</text>
</comment>
<organism evidence="1 2">
    <name type="scientific">Hymenobacter frigidus</name>
    <dbReference type="NCBI Taxonomy" id="1524095"/>
    <lineage>
        <taxon>Bacteria</taxon>
        <taxon>Pseudomonadati</taxon>
        <taxon>Bacteroidota</taxon>
        <taxon>Cytophagia</taxon>
        <taxon>Cytophagales</taxon>
        <taxon>Hymenobacteraceae</taxon>
        <taxon>Hymenobacter</taxon>
    </lineage>
</organism>
<accession>A0ABQ1ZWR9</accession>
<name>A0ABQ1ZWR9_9BACT</name>
<dbReference type="EMBL" id="BMGY01000004">
    <property type="protein sequence ID" value="GGH80572.1"/>
    <property type="molecule type" value="Genomic_DNA"/>
</dbReference>
<reference evidence="2" key="1">
    <citation type="journal article" date="2019" name="Int. J. Syst. Evol. Microbiol.">
        <title>The Global Catalogue of Microorganisms (GCM) 10K type strain sequencing project: providing services to taxonomists for standard genome sequencing and annotation.</title>
        <authorList>
            <consortium name="The Broad Institute Genomics Platform"/>
            <consortium name="The Broad Institute Genome Sequencing Center for Infectious Disease"/>
            <person name="Wu L."/>
            <person name="Ma J."/>
        </authorList>
    </citation>
    <scope>NUCLEOTIDE SEQUENCE [LARGE SCALE GENOMIC DNA]</scope>
    <source>
        <strain evidence="2">CGMCC 1.14966</strain>
    </source>
</reference>
<dbReference type="Proteomes" id="UP000637774">
    <property type="component" value="Unassembled WGS sequence"/>
</dbReference>
<evidence type="ECO:0000313" key="1">
    <source>
        <dbReference type="EMBL" id="GGH80572.1"/>
    </source>
</evidence>
<protein>
    <submittedName>
        <fullName evidence="1">Uncharacterized protein</fullName>
    </submittedName>
</protein>
<keyword evidence="2" id="KW-1185">Reference proteome</keyword>
<proteinExistence type="predicted"/>